<comment type="caution">
    <text evidence="4">The sequence shown here is derived from an EMBL/GenBank/DDBJ whole genome shotgun (WGS) entry which is preliminary data.</text>
</comment>
<proteinExistence type="predicted"/>
<dbReference type="Pfam" id="PF00583">
    <property type="entry name" value="Acetyltransf_1"/>
    <property type="match status" value="1"/>
</dbReference>
<feature type="transmembrane region" description="Helical" evidence="2">
    <location>
        <begin position="44"/>
        <end position="71"/>
    </location>
</feature>
<reference evidence="4" key="1">
    <citation type="journal article" date="2023" name="Science">
        <title>Genome structures resolve the early diversification of teleost fishes.</title>
        <authorList>
            <person name="Parey E."/>
            <person name="Louis A."/>
            <person name="Montfort J."/>
            <person name="Bouchez O."/>
            <person name="Roques C."/>
            <person name="Iampietro C."/>
            <person name="Lluch J."/>
            <person name="Castinel A."/>
            <person name="Donnadieu C."/>
            <person name="Desvignes T."/>
            <person name="Floi Bucao C."/>
            <person name="Jouanno E."/>
            <person name="Wen M."/>
            <person name="Mejri S."/>
            <person name="Dirks R."/>
            <person name="Jansen H."/>
            <person name="Henkel C."/>
            <person name="Chen W.J."/>
            <person name="Zahm M."/>
            <person name="Cabau C."/>
            <person name="Klopp C."/>
            <person name="Thompson A.W."/>
            <person name="Robinson-Rechavi M."/>
            <person name="Braasch I."/>
            <person name="Lecointre G."/>
            <person name="Bobe J."/>
            <person name="Postlethwait J.H."/>
            <person name="Berthelot C."/>
            <person name="Roest Crollius H."/>
            <person name="Guiguen Y."/>
        </authorList>
    </citation>
    <scope>NUCLEOTIDE SEQUENCE</scope>
    <source>
        <strain evidence="4">NC1722</strain>
    </source>
</reference>
<evidence type="ECO:0000256" key="1">
    <source>
        <dbReference type="ARBA" id="ARBA00022679"/>
    </source>
</evidence>
<gene>
    <name evidence="4" type="ORF">AAFF_G00418180</name>
</gene>
<evidence type="ECO:0000256" key="2">
    <source>
        <dbReference type="SAM" id="Phobius"/>
    </source>
</evidence>
<dbReference type="CDD" id="cd04301">
    <property type="entry name" value="NAT_SF"/>
    <property type="match status" value="1"/>
</dbReference>
<organism evidence="4 5">
    <name type="scientific">Aldrovandia affinis</name>
    <dbReference type="NCBI Taxonomy" id="143900"/>
    <lineage>
        <taxon>Eukaryota</taxon>
        <taxon>Metazoa</taxon>
        <taxon>Chordata</taxon>
        <taxon>Craniata</taxon>
        <taxon>Vertebrata</taxon>
        <taxon>Euteleostomi</taxon>
        <taxon>Actinopterygii</taxon>
        <taxon>Neopterygii</taxon>
        <taxon>Teleostei</taxon>
        <taxon>Notacanthiformes</taxon>
        <taxon>Halosauridae</taxon>
        <taxon>Aldrovandia</taxon>
    </lineage>
</organism>
<keyword evidence="2" id="KW-0812">Transmembrane</keyword>
<keyword evidence="5" id="KW-1185">Reference proteome</keyword>
<evidence type="ECO:0000313" key="4">
    <source>
        <dbReference type="EMBL" id="KAJ8398910.1"/>
    </source>
</evidence>
<dbReference type="Gene3D" id="3.40.630.30">
    <property type="match status" value="1"/>
</dbReference>
<evidence type="ECO:0000313" key="5">
    <source>
        <dbReference type="Proteomes" id="UP001221898"/>
    </source>
</evidence>
<dbReference type="SUPFAM" id="SSF55729">
    <property type="entry name" value="Acyl-CoA N-acyltransferases (Nat)"/>
    <property type="match status" value="1"/>
</dbReference>
<accession>A0AAD7WJF8</accession>
<feature type="domain" description="N-acetyltransferase" evidence="3">
    <location>
        <begin position="60"/>
        <end position="213"/>
    </location>
</feature>
<dbReference type="InterPro" id="IPR050769">
    <property type="entry name" value="NAT_camello-type"/>
</dbReference>
<dbReference type="PANTHER" id="PTHR13947:SF60">
    <property type="entry name" value="N-ACETYLTRANSFERASE DOMAIN-CONTAINING PROTEIN"/>
    <property type="match status" value="1"/>
</dbReference>
<feature type="transmembrane region" description="Helical" evidence="2">
    <location>
        <begin position="77"/>
        <end position="94"/>
    </location>
</feature>
<dbReference type="InterPro" id="IPR000182">
    <property type="entry name" value="GNAT_dom"/>
</dbReference>
<evidence type="ECO:0000259" key="3">
    <source>
        <dbReference type="PROSITE" id="PS51186"/>
    </source>
</evidence>
<dbReference type="EMBL" id="JAINUG010000087">
    <property type="protein sequence ID" value="KAJ8398910.1"/>
    <property type="molecule type" value="Genomic_DNA"/>
</dbReference>
<protein>
    <recommendedName>
        <fullName evidence="3">N-acetyltransferase domain-containing protein</fullName>
    </recommendedName>
</protein>
<dbReference type="GO" id="GO:0008080">
    <property type="term" value="F:N-acetyltransferase activity"/>
    <property type="evidence" value="ECO:0007669"/>
    <property type="project" value="InterPro"/>
</dbReference>
<dbReference type="Proteomes" id="UP001221898">
    <property type="component" value="Unassembled WGS sequence"/>
</dbReference>
<dbReference type="InterPro" id="IPR016181">
    <property type="entry name" value="Acyl_CoA_acyltransferase"/>
</dbReference>
<keyword evidence="2" id="KW-0472">Membrane</keyword>
<dbReference type="PROSITE" id="PS51186">
    <property type="entry name" value="GNAT"/>
    <property type="match status" value="1"/>
</dbReference>
<sequence>MAEFHIRRYQDKDREAVKETFTLAMSEHVPSAFRHMLRRPLTQTTLICIFCTLLSTSGSLLLSALAVALVLAGAWQLVTYTFTCYIGVCSTGDLDRIREVYMERTDACFWVAESEGQVVGTVACLPSRMHASRECMELKRLAVRRSHRGLGIAKAFCQKVLEFAQENACRQVVLYTSTVQTDAQRLYEGIGYKRVREFVVPEVLAQLLNFTLVEYRYEMNEGGG</sequence>
<keyword evidence="1" id="KW-0808">Transferase</keyword>
<name>A0AAD7WJF8_9TELE</name>
<keyword evidence="2" id="KW-1133">Transmembrane helix</keyword>
<dbReference type="AlphaFoldDB" id="A0AAD7WJF8"/>
<dbReference type="PANTHER" id="PTHR13947">
    <property type="entry name" value="GNAT FAMILY N-ACETYLTRANSFERASE"/>
    <property type="match status" value="1"/>
</dbReference>